<feature type="compositionally biased region" description="Low complexity" evidence="1">
    <location>
        <begin position="155"/>
        <end position="169"/>
    </location>
</feature>
<evidence type="ECO:0000313" key="2">
    <source>
        <dbReference type="EMBL" id="CAH3175296.1"/>
    </source>
</evidence>
<proteinExistence type="predicted"/>
<organism evidence="2 3">
    <name type="scientific">Porites lobata</name>
    <dbReference type="NCBI Taxonomy" id="104759"/>
    <lineage>
        <taxon>Eukaryota</taxon>
        <taxon>Metazoa</taxon>
        <taxon>Cnidaria</taxon>
        <taxon>Anthozoa</taxon>
        <taxon>Hexacorallia</taxon>
        <taxon>Scleractinia</taxon>
        <taxon>Fungiina</taxon>
        <taxon>Poritidae</taxon>
        <taxon>Porites</taxon>
    </lineage>
</organism>
<feature type="compositionally biased region" description="Polar residues" evidence="1">
    <location>
        <begin position="1"/>
        <end position="10"/>
    </location>
</feature>
<protein>
    <submittedName>
        <fullName evidence="2">Uncharacterized protein</fullName>
    </submittedName>
</protein>
<sequence length="175" mass="17804">MAATSGHSSGPSNSAHYPASSSSGTPCSASQSSGTVVVPLIISTYISFDGPSVASTLPATSSANLPVVVGGSYGGATGSVSSTFPSLNKAFVVGPGYAPVLYNIHKLIFIIQTAKRFSDKSWLCYDIAFGKEAAASGSTDWSRVRPNLYNFHTRSPTTTSAAPGSTNPSNSSALS</sequence>
<name>A0ABN8R8R3_9CNID</name>
<accession>A0ABN8R8R3</accession>
<dbReference type="EMBL" id="CALNXK010000199">
    <property type="protein sequence ID" value="CAH3175296.1"/>
    <property type="molecule type" value="Genomic_DNA"/>
</dbReference>
<evidence type="ECO:0000313" key="3">
    <source>
        <dbReference type="Proteomes" id="UP001159405"/>
    </source>
</evidence>
<comment type="caution">
    <text evidence="2">The sequence shown here is derived from an EMBL/GenBank/DDBJ whole genome shotgun (WGS) entry which is preliminary data.</text>
</comment>
<feature type="non-terminal residue" evidence="2">
    <location>
        <position position="175"/>
    </location>
</feature>
<feature type="region of interest" description="Disordered" evidence="1">
    <location>
        <begin position="1"/>
        <end position="29"/>
    </location>
</feature>
<feature type="compositionally biased region" description="Low complexity" evidence="1">
    <location>
        <begin position="11"/>
        <end position="29"/>
    </location>
</feature>
<reference evidence="2 3" key="1">
    <citation type="submission" date="2022-05" db="EMBL/GenBank/DDBJ databases">
        <authorList>
            <consortium name="Genoscope - CEA"/>
            <person name="William W."/>
        </authorList>
    </citation>
    <scope>NUCLEOTIDE SEQUENCE [LARGE SCALE GENOMIC DNA]</scope>
</reference>
<keyword evidence="3" id="KW-1185">Reference proteome</keyword>
<gene>
    <name evidence="2" type="ORF">PLOB_00015907</name>
</gene>
<dbReference type="Proteomes" id="UP001159405">
    <property type="component" value="Unassembled WGS sequence"/>
</dbReference>
<evidence type="ECO:0000256" key="1">
    <source>
        <dbReference type="SAM" id="MobiDB-lite"/>
    </source>
</evidence>
<feature type="region of interest" description="Disordered" evidence="1">
    <location>
        <begin position="153"/>
        <end position="175"/>
    </location>
</feature>